<dbReference type="InterPro" id="IPR012340">
    <property type="entry name" value="NA-bd_OB-fold"/>
</dbReference>
<accession>A0A8D9GSA7</accession>
<sequence>FKTAWKVHVKVLHTLKQYNSVSGETLEIILSDECILLQVGTWRNIQNFPLIPSNIMYRSTDNSYKMALVNNTTITRSNHVNEDMFLNL</sequence>
<dbReference type="InterPro" id="IPR003871">
    <property type="entry name" value="RFA1B/D_OB_1st"/>
</dbReference>
<gene>
    <name evidence="2" type="ORF">BRAPAZ1V2_A03P72300.2</name>
</gene>
<dbReference type="Gramene" id="A03p72300.2_BraZ1">
    <property type="protein sequence ID" value="A03p72300.2_BraZ1.CDS"/>
    <property type="gene ID" value="A03g72300.2_BraZ1"/>
</dbReference>
<evidence type="ECO:0000313" key="2">
    <source>
        <dbReference type="EMBL" id="CAG7885887.1"/>
    </source>
</evidence>
<organism evidence="2 3">
    <name type="scientific">Brassica campestris</name>
    <name type="common">Field mustard</name>
    <dbReference type="NCBI Taxonomy" id="3711"/>
    <lineage>
        <taxon>Eukaryota</taxon>
        <taxon>Viridiplantae</taxon>
        <taxon>Streptophyta</taxon>
        <taxon>Embryophyta</taxon>
        <taxon>Tracheophyta</taxon>
        <taxon>Spermatophyta</taxon>
        <taxon>Magnoliopsida</taxon>
        <taxon>eudicotyledons</taxon>
        <taxon>Gunneridae</taxon>
        <taxon>Pentapetalae</taxon>
        <taxon>rosids</taxon>
        <taxon>malvids</taxon>
        <taxon>Brassicales</taxon>
        <taxon>Brassicaceae</taxon>
        <taxon>Brassiceae</taxon>
        <taxon>Brassica</taxon>
    </lineage>
</organism>
<feature type="domain" description="Replication protein A 70 kDa DNA-binding subunit B/D first OB fold" evidence="1">
    <location>
        <begin position="37"/>
        <end position="76"/>
    </location>
</feature>
<name>A0A8D9GSA7_BRACM</name>
<feature type="non-terminal residue" evidence="2">
    <location>
        <position position="88"/>
    </location>
</feature>
<feature type="non-terminal residue" evidence="2">
    <location>
        <position position="1"/>
    </location>
</feature>
<evidence type="ECO:0000313" key="3">
    <source>
        <dbReference type="Proteomes" id="UP000694005"/>
    </source>
</evidence>
<dbReference type="EMBL" id="LS974619">
    <property type="protein sequence ID" value="CAG7885887.1"/>
    <property type="molecule type" value="Genomic_DNA"/>
</dbReference>
<dbReference type="AlphaFoldDB" id="A0A8D9GSA7"/>
<protein>
    <recommendedName>
        <fullName evidence="1">Replication protein A 70 kDa DNA-binding subunit B/D first OB fold domain-containing protein</fullName>
    </recommendedName>
</protein>
<evidence type="ECO:0000259" key="1">
    <source>
        <dbReference type="Pfam" id="PF02721"/>
    </source>
</evidence>
<dbReference type="Pfam" id="PF02721">
    <property type="entry name" value="DUF223"/>
    <property type="match status" value="1"/>
</dbReference>
<dbReference type="Proteomes" id="UP000694005">
    <property type="component" value="Chromosome A03"/>
</dbReference>
<proteinExistence type="predicted"/>
<reference evidence="2 3" key="1">
    <citation type="submission" date="2021-07" db="EMBL/GenBank/DDBJ databases">
        <authorList>
            <consortium name="Genoscope - CEA"/>
            <person name="William W."/>
        </authorList>
    </citation>
    <scope>NUCLEOTIDE SEQUENCE [LARGE SCALE GENOMIC DNA]</scope>
</reference>
<dbReference type="SUPFAM" id="SSF50249">
    <property type="entry name" value="Nucleic acid-binding proteins"/>
    <property type="match status" value="1"/>
</dbReference>